<dbReference type="SUPFAM" id="SSF47323">
    <property type="entry name" value="Anticodon-binding domain of a subclass of class I aminoacyl-tRNA synthetases"/>
    <property type="match status" value="1"/>
</dbReference>
<feature type="region of interest" description="Disordered" evidence="12">
    <location>
        <begin position="1"/>
        <end position="81"/>
    </location>
</feature>
<dbReference type="GO" id="GO:0005829">
    <property type="term" value="C:cytosol"/>
    <property type="evidence" value="ECO:0000318"/>
    <property type="project" value="GO_Central"/>
</dbReference>
<evidence type="ECO:0000313" key="14">
    <source>
        <dbReference type="EMBL" id="CCB56476.1"/>
    </source>
</evidence>
<dbReference type="GO" id="GO:0002161">
    <property type="term" value="F:aminoacyl-tRNA deacylase activity"/>
    <property type="evidence" value="ECO:0007669"/>
    <property type="project" value="InterPro"/>
</dbReference>
<dbReference type="Gene3D" id="1.10.287.380">
    <property type="entry name" value="Valyl-tRNA synthetase, C-terminal domain"/>
    <property type="match status" value="1"/>
</dbReference>
<dbReference type="CDD" id="cd07962">
    <property type="entry name" value="Anticodon_Ia_Val"/>
    <property type="match status" value="1"/>
</dbReference>
<feature type="compositionally biased region" description="Basic and acidic residues" evidence="12">
    <location>
        <begin position="7"/>
        <end position="33"/>
    </location>
</feature>
<dbReference type="InterPro" id="IPR037118">
    <property type="entry name" value="Val-tRNA_synth_C_sf"/>
</dbReference>
<evidence type="ECO:0000259" key="13">
    <source>
        <dbReference type="PROSITE" id="PS50994"/>
    </source>
</evidence>
<dbReference type="PANTHER" id="PTHR11946">
    <property type="entry name" value="VALYL-TRNA SYNTHETASES"/>
    <property type="match status" value="1"/>
</dbReference>
<dbReference type="FunCoup" id="F6HP70">
    <property type="interactions" value="3435"/>
</dbReference>
<dbReference type="PROSITE" id="PS50994">
    <property type="entry name" value="INTEGRASE"/>
    <property type="match status" value="1"/>
</dbReference>
<dbReference type="Gene3D" id="3.40.50.620">
    <property type="entry name" value="HUPs"/>
    <property type="match status" value="2"/>
</dbReference>
<comment type="similarity">
    <text evidence="1 10">Belongs to the class-I aminoacyl-tRNA synthetase family.</text>
</comment>
<reference evidence="15" key="1">
    <citation type="journal article" date="2007" name="Nature">
        <title>The grapevine genome sequence suggests ancestral hexaploidization in major angiosperm phyla.</title>
        <authorList>
            <consortium name="The French-Italian Public Consortium for Grapevine Genome Characterization."/>
            <person name="Jaillon O."/>
            <person name="Aury J.-M."/>
            <person name="Noel B."/>
            <person name="Policriti A."/>
            <person name="Clepet C."/>
            <person name="Casagrande A."/>
            <person name="Choisne N."/>
            <person name="Aubourg S."/>
            <person name="Vitulo N."/>
            <person name="Jubin C."/>
            <person name="Vezzi A."/>
            <person name="Legeai F."/>
            <person name="Hugueney P."/>
            <person name="Dasilva C."/>
            <person name="Horner D."/>
            <person name="Mica E."/>
            <person name="Jublot D."/>
            <person name="Poulain J."/>
            <person name="Bruyere C."/>
            <person name="Billault A."/>
            <person name="Segurens B."/>
            <person name="Gouyvenoux M."/>
            <person name="Ugarte E."/>
            <person name="Cattonaro F."/>
            <person name="Anthouard V."/>
            <person name="Vico V."/>
            <person name="Del Fabbro C."/>
            <person name="Alaux M."/>
            <person name="Di Gaspero G."/>
            <person name="Dumas V."/>
            <person name="Felice N."/>
            <person name="Paillard S."/>
            <person name="Juman I."/>
            <person name="Moroldo M."/>
            <person name="Scalabrin S."/>
            <person name="Canaguier A."/>
            <person name="Le Clainche I."/>
            <person name="Malacrida G."/>
            <person name="Durand E."/>
            <person name="Pesole G."/>
            <person name="Laucou V."/>
            <person name="Chatelet P."/>
            <person name="Merdinoglu D."/>
            <person name="Delledonne M."/>
            <person name="Pezzotti M."/>
            <person name="Lecharny A."/>
            <person name="Scarpelli C."/>
            <person name="Artiguenave F."/>
            <person name="Pe M.E."/>
            <person name="Valle G."/>
            <person name="Morgante M."/>
            <person name="Caboche M."/>
            <person name="Adam-Blondon A.-F."/>
            <person name="Weissenbach J."/>
            <person name="Quetier F."/>
            <person name="Wincker P."/>
        </authorList>
    </citation>
    <scope>NUCLEOTIDE SEQUENCE [LARGE SCALE GENOMIC DNA]</scope>
    <source>
        <strain evidence="15">cv. Pinot noir / PN40024</strain>
    </source>
</reference>
<dbReference type="Gene3D" id="1.10.730.10">
    <property type="entry name" value="Isoleucyl-tRNA Synthetase, Domain 1"/>
    <property type="match status" value="1"/>
</dbReference>
<dbReference type="Pfam" id="PF00133">
    <property type="entry name" value="tRNA-synt_1"/>
    <property type="match status" value="2"/>
</dbReference>
<dbReference type="Gene3D" id="3.30.420.10">
    <property type="entry name" value="Ribonuclease H-like superfamily/Ribonuclease H"/>
    <property type="match status" value="1"/>
</dbReference>
<proteinExistence type="inferred from homology"/>
<dbReference type="FunFam" id="1.10.730.10:FF:000009">
    <property type="entry name" value="Valine--tRNA ligase, mitochondrial"/>
    <property type="match status" value="1"/>
</dbReference>
<dbReference type="Pfam" id="PF08264">
    <property type="entry name" value="Anticodon_1"/>
    <property type="match status" value="1"/>
</dbReference>
<keyword evidence="11" id="KW-0175">Coiled coil</keyword>
<dbReference type="FunFam" id="3.40.50.620:FF:000020">
    <property type="entry name" value="Valine--tRNA ligase, mitochondrial"/>
    <property type="match status" value="1"/>
</dbReference>
<evidence type="ECO:0000256" key="5">
    <source>
        <dbReference type="ARBA" id="ARBA00022840"/>
    </source>
</evidence>
<dbReference type="Gene3D" id="3.90.740.10">
    <property type="entry name" value="Valyl/Leucyl/Isoleucyl-tRNA synthetase, editing domain"/>
    <property type="match status" value="1"/>
</dbReference>
<feature type="coiled-coil region" evidence="11">
    <location>
        <begin position="1241"/>
        <end position="1310"/>
    </location>
</feature>
<dbReference type="InterPro" id="IPR033705">
    <property type="entry name" value="Anticodon_Ia_Val"/>
</dbReference>
<name>F6HP70_VITVI</name>
<dbReference type="InterPro" id="IPR009008">
    <property type="entry name" value="Val/Leu/Ile-tRNA-synth_edit"/>
</dbReference>
<dbReference type="FunFam" id="3.30.420.10:FF:000440">
    <property type="match status" value="1"/>
</dbReference>
<dbReference type="InterPro" id="IPR001584">
    <property type="entry name" value="Integrase_cat-core"/>
</dbReference>
<dbReference type="InterPro" id="IPR002300">
    <property type="entry name" value="aa-tRNA-synth_Ia"/>
</dbReference>
<dbReference type="GO" id="GO:0005524">
    <property type="term" value="F:ATP binding"/>
    <property type="evidence" value="ECO:0007669"/>
    <property type="project" value="UniProtKB-KW"/>
</dbReference>
<dbReference type="STRING" id="29760.F6HP70"/>
<dbReference type="SUPFAM" id="SSF50677">
    <property type="entry name" value="ValRS/IleRS/LeuRS editing domain"/>
    <property type="match status" value="1"/>
</dbReference>
<comment type="catalytic activity">
    <reaction evidence="9">
        <text>tRNA(Val) + L-valine + ATP = L-valyl-tRNA(Val) + AMP + diphosphate</text>
        <dbReference type="Rhea" id="RHEA:10704"/>
        <dbReference type="Rhea" id="RHEA-COMP:9672"/>
        <dbReference type="Rhea" id="RHEA-COMP:9708"/>
        <dbReference type="ChEBI" id="CHEBI:30616"/>
        <dbReference type="ChEBI" id="CHEBI:33019"/>
        <dbReference type="ChEBI" id="CHEBI:57762"/>
        <dbReference type="ChEBI" id="CHEBI:78442"/>
        <dbReference type="ChEBI" id="CHEBI:78537"/>
        <dbReference type="ChEBI" id="CHEBI:456215"/>
        <dbReference type="EC" id="6.1.1.9"/>
    </reaction>
</comment>
<dbReference type="GO" id="GO:0009791">
    <property type="term" value="P:post-embryonic development"/>
    <property type="evidence" value="ECO:0007669"/>
    <property type="project" value="UniProtKB-ARBA"/>
</dbReference>
<keyword evidence="4 10" id="KW-0547">Nucleotide-binding</keyword>
<evidence type="ECO:0000256" key="12">
    <source>
        <dbReference type="SAM" id="MobiDB-lite"/>
    </source>
</evidence>
<dbReference type="OrthoDB" id="629407at2759"/>
<evidence type="ECO:0000256" key="7">
    <source>
        <dbReference type="ARBA" id="ARBA00023146"/>
    </source>
</evidence>
<keyword evidence="6 10" id="KW-0648">Protein biosynthesis</keyword>
<dbReference type="InParanoid" id="F6HP70"/>
<dbReference type="GO" id="GO:0006438">
    <property type="term" value="P:valyl-tRNA aminoacylation"/>
    <property type="evidence" value="ECO:0000318"/>
    <property type="project" value="GO_Central"/>
</dbReference>
<dbReference type="EC" id="6.1.1.9" evidence="2"/>
<keyword evidence="7 10" id="KW-0030">Aminoacyl-tRNA synthetase</keyword>
<sequence>MDSQVETEAKPDIEDPEKKKKKEEKAKAKELKKLKALQKAEAAKLQAQQASSNASKKSERKIKRDAEGENAEDYIDPETPFGEKKRLSRQMAKQYSPSAVENSWYEWWEKSGFFVADSSSSKPPFVIVLPPPNVTGALHIGHALTSAIQDTIIRWRRMSGYNALWVPGMDHAGIATQVVVEKKLMRERKLTRHDIGRENFVSEVWNWKNEYGGVILKQQRRMGASLDWTRECFTMDEKRSLAVTEAFVRLYKEGLIYRDLRLVNWDCILRTAISDIEVDYEDIKVRTLLKVPGYEKPVEFGVLTSFAYPIEGGEEIVVATTRVETMLGDTAIAVHPDDERYTRFHGKFAIHPFNGRKLPIICDAILVDKNFGTGAVKITPAHDPNDFEVGKRHNLEFINIFTDDGKINSNGGPEFAGMPRFKAREAVVAALHEKGLYKGAKDNEMRLGLCSRTKDVVEPLIKPQWYVSCSGIANEALDAVMDDENRKIEIIPKQYAADWKRTGVRGRRLRLNNRAKSPFELVHTDVWGPCRTASTLGFQYFVTFIDDYSRCTWLFLMKNRAELFSIFQKFYTEIQTQFNISIRVLRSDNAREYFSAQFTSFMSHHGILHQSSCAHTPQQNGVAERKNRHLVETARTLLLHNHVPFRFWGDAVLTACYLINRMPSSPLGDPGRYRRLVGKLNYLTITRPDISFPVSVVSQFLQSPCDSHWDAVIRILRYIKSTPGQGVLYENRGHTQVVGYTDADWAGSPTDRRSTSGWLENIRDWCVSRQLWWGHRIPAWYVTLEDDKMKELGAYTDHWVVARNEEEAQIEASRMFPGKNFQISQDPDVLDTWFSSGLFPLTVLGWPDDTQDLKAFYPTSVLETGHDILFFWVARMVMLGIKLGGDVPFRKVYLHPMIRDAHGRKMSKSLGNVIDPLEVINGISLEGLHKRLEEGNLDPSELVVAKEGQVKDFPNGIAECGADALRFALVTYTAQSDRINLDIQRVVGYRQWCNKLWNAIRFAMSKLGDDYTPPMEIVPDVMPFTCQWILSVLNKAISKTVSSMDSYEFADAASTVYSWWQFQLCDVFIEVVKPFFSSNDPKFASARRFAQDTLWVCLDNGLRLLHPFMPFVTEELWQRLPPARDCARKESIVISDYPSVVQCWTNERVEYEMDLVESTVKSLRSLRSLMPAKERHERRPAYVLCRTDAIAEIINSYELEILTLATLSSLKVLNEGDDAPIGCAVSVVNESLSVYLKLQGALNAEAEREKLRKKMEEIRKQQEHLTQIMSASGYQEKVPARIHEENVAKLSSLMQELLSFEQASQHLERDIAAEQESH</sequence>
<dbReference type="eggNOG" id="KOG0432">
    <property type="taxonomic scope" value="Eukaryota"/>
</dbReference>
<dbReference type="HAMAP" id="MF_02004">
    <property type="entry name" value="Val_tRNA_synth_type1"/>
    <property type="match status" value="1"/>
</dbReference>
<dbReference type="SUPFAM" id="SSF53098">
    <property type="entry name" value="Ribonuclease H-like"/>
    <property type="match status" value="1"/>
</dbReference>
<keyword evidence="3 10" id="KW-0436">Ligase</keyword>
<evidence type="ECO:0000256" key="2">
    <source>
        <dbReference type="ARBA" id="ARBA00013169"/>
    </source>
</evidence>
<evidence type="ECO:0000256" key="3">
    <source>
        <dbReference type="ARBA" id="ARBA00022598"/>
    </source>
</evidence>
<dbReference type="PaxDb" id="29760-VIT_16s0100g00370.t01"/>
<dbReference type="PANTHER" id="PTHR11946:SF109">
    <property type="entry name" value="VALINE--TRNA LIGASE"/>
    <property type="match status" value="1"/>
</dbReference>
<gene>
    <name evidence="14" type="ordered locus">VIT_16s0100g00370</name>
</gene>
<dbReference type="PROSITE" id="PS00178">
    <property type="entry name" value="AA_TRNA_LIGASE_I"/>
    <property type="match status" value="1"/>
</dbReference>
<evidence type="ECO:0000256" key="4">
    <source>
        <dbReference type="ARBA" id="ARBA00022741"/>
    </source>
</evidence>
<dbReference type="InterPro" id="IPR012337">
    <property type="entry name" value="RNaseH-like_sf"/>
</dbReference>
<dbReference type="InterPro" id="IPR013155">
    <property type="entry name" value="M/V/L/I-tRNA-synth_anticd-bd"/>
</dbReference>
<dbReference type="eggNOG" id="KOG0017">
    <property type="taxonomic scope" value="Eukaryota"/>
</dbReference>
<organism evidence="14 15">
    <name type="scientific">Vitis vinifera</name>
    <name type="common">Grape</name>
    <dbReference type="NCBI Taxonomy" id="29760"/>
    <lineage>
        <taxon>Eukaryota</taxon>
        <taxon>Viridiplantae</taxon>
        <taxon>Streptophyta</taxon>
        <taxon>Embryophyta</taxon>
        <taxon>Tracheophyta</taxon>
        <taxon>Spermatophyta</taxon>
        <taxon>Magnoliopsida</taxon>
        <taxon>eudicotyledons</taxon>
        <taxon>Gunneridae</taxon>
        <taxon>Pentapetalae</taxon>
        <taxon>rosids</taxon>
        <taxon>Vitales</taxon>
        <taxon>Vitaceae</taxon>
        <taxon>Viteae</taxon>
        <taxon>Vitis</taxon>
    </lineage>
</organism>
<evidence type="ECO:0000256" key="10">
    <source>
        <dbReference type="RuleBase" id="RU363035"/>
    </source>
</evidence>
<dbReference type="GO" id="GO:0003676">
    <property type="term" value="F:nucleic acid binding"/>
    <property type="evidence" value="ECO:0007669"/>
    <property type="project" value="InterPro"/>
</dbReference>
<dbReference type="SUPFAM" id="SSF52374">
    <property type="entry name" value="Nucleotidylyl transferase"/>
    <property type="match status" value="1"/>
</dbReference>
<protein>
    <recommendedName>
        <fullName evidence="2">valine--tRNA ligase</fullName>
        <ecNumber evidence="2">6.1.1.9</ecNumber>
    </recommendedName>
    <alternativeName>
        <fullName evidence="8">Valyl-tRNA synthetase</fullName>
    </alternativeName>
</protein>
<dbReference type="InterPro" id="IPR014729">
    <property type="entry name" value="Rossmann-like_a/b/a_fold"/>
</dbReference>
<dbReference type="PRINTS" id="PR00986">
    <property type="entry name" value="TRNASYNTHVAL"/>
</dbReference>
<dbReference type="Pfam" id="PF00665">
    <property type="entry name" value="rve"/>
    <property type="match status" value="1"/>
</dbReference>
<dbReference type="ExpressionAtlas" id="F6HP70">
    <property type="expression patterns" value="baseline and differential"/>
</dbReference>
<dbReference type="InterPro" id="IPR009080">
    <property type="entry name" value="tRNAsynth_Ia_anticodon-bd"/>
</dbReference>
<evidence type="ECO:0000256" key="8">
    <source>
        <dbReference type="ARBA" id="ARBA00029936"/>
    </source>
</evidence>
<dbReference type="InterPro" id="IPR036397">
    <property type="entry name" value="RNaseH_sf"/>
</dbReference>
<evidence type="ECO:0000256" key="1">
    <source>
        <dbReference type="ARBA" id="ARBA00005594"/>
    </source>
</evidence>
<dbReference type="Proteomes" id="UP000009183">
    <property type="component" value="Chromosome 16"/>
</dbReference>
<evidence type="ECO:0000256" key="6">
    <source>
        <dbReference type="ARBA" id="ARBA00022917"/>
    </source>
</evidence>
<dbReference type="InterPro" id="IPR001412">
    <property type="entry name" value="aa-tRNA-synth_I_CS"/>
</dbReference>
<evidence type="ECO:0000256" key="11">
    <source>
        <dbReference type="SAM" id="Coils"/>
    </source>
</evidence>
<evidence type="ECO:0000313" key="15">
    <source>
        <dbReference type="Proteomes" id="UP000009183"/>
    </source>
</evidence>
<dbReference type="FunFam" id="3.90.740.10:FF:000005">
    <property type="entry name" value="Valine--tRNA ligase, mitochondrial"/>
    <property type="match status" value="1"/>
</dbReference>
<feature type="compositionally biased region" description="Low complexity" evidence="12">
    <location>
        <begin position="37"/>
        <end position="55"/>
    </location>
</feature>
<dbReference type="EMBL" id="FN596000">
    <property type="protein sequence ID" value="CCB56476.1"/>
    <property type="molecule type" value="Genomic_DNA"/>
</dbReference>
<keyword evidence="15" id="KW-1185">Reference proteome</keyword>
<keyword evidence="5 10" id="KW-0067">ATP-binding</keyword>
<dbReference type="GO" id="GO:0004832">
    <property type="term" value="F:valine-tRNA ligase activity"/>
    <property type="evidence" value="ECO:0000318"/>
    <property type="project" value="GO_Central"/>
</dbReference>
<dbReference type="InterPro" id="IPR002303">
    <property type="entry name" value="Valyl-tRNA_ligase"/>
</dbReference>
<dbReference type="GO" id="GO:0015074">
    <property type="term" value="P:DNA integration"/>
    <property type="evidence" value="ECO:0007669"/>
    <property type="project" value="InterPro"/>
</dbReference>
<dbReference type="FunFam" id="3.40.50.620:FF:000457">
    <property type="entry name" value="Predicted protein"/>
    <property type="match status" value="1"/>
</dbReference>
<dbReference type="HOGENOM" id="CLU_001493_0_1_1"/>
<accession>F6HP70</accession>
<evidence type="ECO:0000256" key="9">
    <source>
        <dbReference type="ARBA" id="ARBA00047552"/>
    </source>
</evidence>
<feature type="domain" description="Integrase catalytic" evidence="13">
    <location>
        <begin position="514"/>
        <end position="680"/>
    </location>
</feature>
<dbReference type="GO" id="GO:0048608">
    <property type="term" value="P:reproductive structure development"/>
    <property type="evidence" value="ECO:0007669"/>
    <property type="project" value="UniProtKB-ARBA"/>
</dbReference>